<dbReference type="InterPro" id="IPR016181">
    <property type="entry name" value="Acyl_CoA_acyltransferase"/>
</dbReference>
<evidence type="ECO:0000313" key="2">
    <source>
        <dbReference type="EMBL" id="GMR50881.1"/>
    </source>
</evidence>
<dbReference type="EMBL" id="BTRK01000005">
    <property type="protein sequence ID" value="GMR50881.1"/>
    <property type="molecule type" value="Genomic_DNA"/>
</dbReference>
<comment type="caution">
    <text evidence="2">The sequence shown here is derived from an EMBL/GenBank/DDBJ whole genome shotgun (WGS) entry which is preliminary data.</text>
</comment>
<feature type="non-terminal residue" evidence="2">
    <location>
        <position position="1"/>
    </location>
</feature>
<dbReference type="Proteomes" id="UP001328107">
    <property type="component" value="Unassembled WGS sequence"/>
</dbReference>
<organism evidence="2 3">
    <name type="scientific">Pristionchus mayeri</name>
    <dbReference type="NCBI Taxonomy" id="1317129"/>
    <lineage>
        <taxon>Eukaryota</taxon>
        <taxon>Metazoa</taxon>
        <taxon>Ecdysozoa</taxon>
        <taxon>Nematoda</taxon>
        <taxon>Chromadorea</taxon>
        <taxon>Rhabditida</taxon>
        <taxon>Rhabditina</taxon>
        <taxon>Diplogasteromorpha</taxon>
        <taxon>Diplogasteroidea</taxon>
        <taxon>Neodiplogasteridae</taxon>
        <taxon>Pristionchus</taxon>
    </lineage>
</organism>
<dbReference type="SUPFAM" id="SSF55729">
    <property type="entry name" value="Acyl-CoA N-acyltransferases (Nat)"/>
    <property type="match status" value="1"/>
</dbReference>
<name>A0AAN5I4Y3_9BILA</name>
<dbReference type="PANTHER" id="PTHR15298">
    <property type="entry name" value="L-COA N-ACYLTRANSFERASE-RELATED"/>
    <property type="match status" value="1"/>
</dbReference>
<dbReference type="GO" id="GO:0047961">
    <property type="term" value="F:glycine N-acyltransferase activity"/>
    <property type="evidence" value="ECO:0007669"/>
    <property type="project" value="InterPro"/>
</dbReference>
<dbReference type="InterPro" id="IPR010313">
    <property type="entry name" value="Glycine_N-acyltransferase"/>
</dbReference>
<proteinExistence type="inferred from homology"/>
<dbReference type="GO" id="GO:0005739">
    <property type="term" value="C:mitochondrion"/>
    <property type="evidence" value="ECO:0007669"/>
    <property type="project" value="InterPro"/>
</dbReference>
<evidence type="ECO:0000256" key="1">
    <source>
        <dbReference type="RuleBase" id="RU368002"/>
    </source>
</evidence>
<keyword evidence="1" id="KW-0012">Acyltransferase</keyword>
<dbReference type="AlphaFoldDB" id="A0AAN5I4Y3"/>
<protein>
    <recommendedName>
        <fullName evidence="1">Glycine N-acyltransferase-like protein</fullName>
        <ecNumber evidence="1">2.3.1.-</ecNumber>
    </recommendedName>
</protein>
<accession>A0AAN5I4Y3</accession>
<dbReference type="Gene3D" id="3.40.630.30">
    <property type="match status" value="1"/>
</dbReference>
<dbReference type="EC" id="2.3.1.-" evidence="1"/>
<evidence type="ECO:0000313" key="3">
    <source>
        <dbReference type="Proteomes" id="UP001328107"/>
    </source>
</evidence>
<sequence length="318" mass="36779">SEIDQKDLRFLRFLESHKSAHSLLPLPFNSRPSMNSSYHLLKSRRELIDLHEHLSPYNKEYSPLLNAVNFALLSPPTPTRMFIYRFGDSIDSYYVAVHEPNIFIGPPIDGHHLSILNYLLHELFNIILPDIAPGTSKFVLDTDTKVPPVIEYSINSFSVEYSGLFRRFYMNDDQLMQLQKMTITAPVGYTISEIDADDEYNEIHDAWPYGKLMDRELTRQQLLHLPSSCIRCNDGSLASWELSHHFMKMSHHFTYPSHRGKGLGVLTELLIAKRYIELGYRPFKGVSDDNEGVIRGTRGSPHWTEGRLHSFCILRRKE</sequence>
<dbReference type="PANTHER" id="PTHR15298:SF1">
    <property type="entry name" value="GLYCINE N-ACYLTRANSFERASE-LIKE PROTEIN"/>
    <property type="match status" value="1"/>
</dbReference>
<comment type="similarity">
    <text evidence="1">Belongs to the glycine N-acyltransferase family.</text>
</comment>
<gene>
    <name evidence="2" type="ORF">PMAYCL1PPCAC_21076</name>
</gene>
<reference evidence="3" key="1">
    <citation type="submission" date="2022-10" db="EMBL/GenBank/DDBJ databases">
        <title>Genome assembly of Pristionchus species.</title>
        <authorList>
            <person name="Yoshida K."/>
            <person name="Sommer R.J."/>
        </authorList>
    </citation>
    <scope>NUCLEOTIDE SEQUENCE [LARGE SCALE GENOMIC DNA]</scope>
    <source>
        <strain evidence="3">RS5460</strain>
    </source>
</reference>
<keyword evidence="3" id="KW-1185">Reference proteome</keyword>
<keyword evidence="1" id="KW-0808">Transferase</keyword>